<dbReference type="InterPro" id="IPR017900">
    <property type="entry name" value="4Fe4S_Fe_S_CS"/>
</dbReference>
<protein>
    <submittedName>
        <fullName evidence="3">Aste57867_22937 protein</fullName>
    </submittedName>
</protein>
<dbReference type="PROSITE" id="PS00198">
    <property type="entry name" value="4FE4S_FER_1"/>
    <property type="match status" value="1"/>
</dbReference>
<keyword evidence="1" id="KW-0812">Transmembrane</keyword>
<dbReference type="InterPro" id="IPR016024">
    <property type="entry name" value="ARM-type_fold"/>
</dbReference>
<keyword evidence="1" id="KW-1133">Transmembrane helix</keyword>
<dbReference type="InterPro" id="IPR011989">
    <property type="entry name" value="ARM-like"/>
</dbReference>
<dbReference type="EMBL" id="VJMH01007219">
    <property type="protein sequence ID" value="KAF0685112.1"/>
    <property type="molecule type" value="Genomic_DNA"/>
</dbReference>
<dbReference type="SUPFAM" id="SSF48371">
    <property type="entry name" value="ARM repeat"/>
    <property type="match status" value="1"/>
</dbReference>
<dbReference type="Gene3D" id="1.25.10.10">
    <property type="entry name" value="Leucine-rich Repeat Variant"/>
    <property type="match status" value="1"/>
</dbReference>
<evidence type="ECO:0000313" key="4">
    <source>
        <dbReference type="Proteomes" id="UP000332933"/>
    </source>
</evidence>
<dbReference type="EMBL" id="CAADRA010007245">
    <property type="protein sequence ID" value="VFT99587.1"/>
    <property type="molecule type" value="Genomic_DNA"/>
</dbReference>
<gene>
    <name evidence="3" type="primary">Aste57867_22937</name>
    <name evidence="2" type="ORF">As57867_022866</name>
    <name evidence="3" type="ORF">ASTE57867_22937</name>
</gene>
<keyword evidence="4" id="KW-1185">Reference proteome</keyword>
<feature type="transmembrane region" description="Helical" evidence="1">
    <location>
        <begin position="351"/>
        <end position="373"/>
    </location>
</feature>
<dbReference type="Proteomes" id="UP000332933">
    <property type="component" value="Unassembled WGS sequence"/>
</dbReference>
<evidence type="ECO:0000313" key="3">
    <source>
        <dbReference type="EMBL" id="VFT99587.1"/>
    </source>
</evidence>
<proteinExistence type="predicted"/>
<sequence>MRRSSPPSGLNETIRMCQKVLHDRTASSSACASALDDVGTCMCANSDRGLFDVEQFLYRFDFVVDDIVERLENTRTSTLVLVSVCTLCRTCGAICGELFRSIADQVVMYIVLLCSHANTRVSAAARDCLATFTGSVSYDLHVITRACERIRSSDEFTNFCVAFVSQIPTILDLWSANEVLDDELFQMVATCLVDDRREVRKVGYAPLASLFDFHREHSTQDETSVVQAYLAQLPKDSVDEILAHVPNSALAKGIRPLVRRQSHAFAPKRKQMQSPVLSRRLFHAPSSPTETAHMSRHVPDTSIDDVRLYKAPPSAFKRRRTNVPPTMSWRHPAARGRYNERRSLWEMLLSWLWFWLIVLLAVFGFMSLLWVLWVY</sequence>
<dbReference type="AlphaFoldDB" id="A0A485LR16"/>
<keyword evidence="1" id="KW-0472">Membrane</keyword>
<name>A0A485LR16_9STRA</name>
<reference evidence="2" key="2">
    <citation type="submission" date="2019-06" db="EMBL/GenBank/DDBJ databases">
        <title>Genomics analysis of Aphanomyces spp. identifies a new class of oomycete effector associated with host adaptation.</title>
        <authorList>
            <person name="Gaulin E."/>
        </authorList>
    </citation>
    <scope>NUCLEOTIDE SEQUENCE</scope>
    <source>
        <strain evidence="2">CBS 578.67</strain>
    </source>
</reference>
<accession>A0A485LR16</accession>
<reference evidence="3 4" key="1">
    <citation type="submission" date="2019-03" db="EMBL/GenBank/DDBJ databases">
        <authorList>
            <person name="Gaulin E."/>
            <person name="Dumas B."/>
        </authorList>
    </citation>
    <scope>NUCLEOTIDE SEQUENCE [LARGE SCALE GENOMIC DNA]</scope>
    <source>
        <strain evidence="3">CBS 568.67</strain>
    </source>
</reference>
<evidence type="ECO:0000313" key="2">
    <source>
        <dbReference type="EMBL" id="KAF0685112.1"/>
    </source>
</evidence>
<organism evidence="3 4">
    <name type="scientific">Aphanomyces stellatus</name>
    <dbReference type="NCBI Taxonomy" id="120398"/>
    <lineage>
        <taxon>Eukaryota</taxon>
        <taxon>Sar</taxon>
        <taxon>Stramenopiles</taxon>
        <taxon>Oomycota</taxon>
        <taxon>Saprolegniomycetes</taxon>
        <taxon>Saprolegniales</taxon>
        <taxon>Verrucalvaceae</taxon>
        <taxon>Aphanomyces</taxon>
    </lineage>
</organism>
<evidence type="ECO:0000256" key="1">
    <source>
        <dbReference type="SAM" id="Phobius"/>
    </source>
</evidence>
<dbReference type="OrthoDB" id="74857at2759"/>